<reference evidence="2" key="1">
    <citation type="journal article" date="2023" name="Nat. Plants">
        <title>Single-cell RNA sequencing provides a high-resolution roadmap for understanding the multicellular compartmentation of specialized metabolism.</title>
        <authorList>
            <person name="Sun S."/>
            <person name="Shen X."/>
            <person name="Li Y."/>
            <person name="Li Y."/>
            <person name="Wang S."/>
            <person name="Li R."/>
            <person name="Zhang H."/>
            <person name="Shen G."/>
            <person name="Guo B."/>
            <person name="Wei J."/>
            <person name="Xu J."/>
            <person name="St-Pierre B."/>
            <person name="Chen S."/>
            <person name="Sun C."/>
        </authorList>
    </citation>
    <scope>NUCLEOTIDE SEQUENCE [LARGE SCALE GENOMIC DNA]</scope>
</reference>
<dbReference type="Proteomes" id="UP001060085">
    <property type="component" value="Linkage Group LG04"/>
</dbReference>
<accession>A0ACC0B660</accession>
<gene>
    <name evidence="1" type="ORF">M9H77_17986</name>
</gene>
<organism evidence="1 2">
    <name type="scientific">Catharanthus roseus</name>
    <name type="common">Madagascar periwinkle</name>
    <name type="synonym">Vinca rosea</name>
    <dbReference type="NCBI Taxonomy" id="4058"/>
    <lineage>
        <taxon>Eukaryota</taxon>
        <taxon>Viridiplantae</taxon>
        <taxon>Streptophyta</taxon>
        <taxon>Embryophyta</taxon>
        <taxon>Tracheophyta</taxon>
        <taxon>Spermatophyta</taxon>
        <taxon>Magnoliopsida</taxon>
        <taxon>eudicotyledons</taxon>
        <taxon>Gunneridae</taxon>
        <taxon>Pentapetalae</taxon>
        <taxon>asterids</taxon>
        <taxon>lamiids</taxon>
        <taxon>Gentianales</taxon>
        <taxon>Apocynaceae</taxon>
        <taxon>Rauvolfioideae</taxon>
        <taxon>Vinceae</taxon>
        <taxon>Catharanthinae</taxon>
        <taxon>Catharanthus</taxon>
    </lineage>
</organism>
<name>A0ACC0B660_CATRO</name>
<evidence type="ECO:0000313" key="2">
    <source>
        <dbReference type="Proteomes" id="UP001060085"/>
    </source>
</evidence>
<protein>
    <submittedName>
        <fullName evidence="1">Uncharacterized protein</fullName>
    </submittedName>
</protein>
<proteinExistence type="predicted"/>
<dbReference type="EMBL" id="CM044704">
    <property type="protein sequence ID" value="KAI5668133.1"/>
    <property type="molecule type" value="Genomic_DNA"/>
</dbReference>
<sequence>MAILCSNPIYFFIVTLFLISSFPFIYSLSTVSISELSNHTLICAMVHSPNQPSHLNCTSFPEGIRIPLNQSGTSFTGIVGGNGFFAALRPFSSSNSIMVRWRFEDNGTNLSYKRIYSGPVLDELDSGNSHICGIFNGTNRLQCWQWPEFDSNGNTTISSNLAAGENFVCGLDKSRQVLCLGSDNRVTSSAPRGDYSFVSAGFRHACAISLNGSLECWGEMAGLKPAGLFTSLALGENRSCALRPNGSAICWGANNFSLPISLEEKSFVSIEAKQNVFCGILSSDFSLACWGNNFLDPNSTIFNDVVPGPCRKQCPCAPLPKYSSYCGQGLMICQPCVQEPSSKSPLLPPPSSPLPSPPAQRTTGGNSRWNKKMMAFLVVGCVGSVSLILVLCFLFFKYCKIKGCRVHDSGPLEQASKSQSQQEERVLEKKLSQLISMGNGGHLEEFSLQILLKATNCFSEEHKIGTGSFGSVYCGTLEDGRELAIKRAEISVSSSYNIYAGGTKRNQEDKDCAFLNELEFLSRLNHRNLVRLLGYCEESNERVLVYEYMDNGTLHDHLHKLQDSPLMSWAARIKVALDAARGIEYLHEYAVPQVIHRDIKPSNILLDVTWTAKVSDFGLSLMGPQDEESHLSKPVAGTVGYMDPEYYRMQQLTTKSDVYSFGIVLLELLSGRKAIHNRENGEPRNVVDLVVPYIVKDEIHRILDEKVPPPTPFEIEAVAYVGYLAADCVTLEGRDRPTMTEIVNSLERALAACLVPQNPVLSRSNTASSLA</sequence>
<evidence type="ECO:0000313" key="1">
    <source>
        <dbReference type="EMBL" id="KAI5668133.1"/>
    </source>
</evidence>
<comment type="caution">
    <text evidence="1">The sequence shown here is derived from an EMBL/GenBank/DDBJ whole genome shotgun (WGS) entry which is preliminary data.</text>
</comment>
<keyword evidence="2" id="KW-1185">Reference proteome</keyword>